<evidence type="ECO:0000313" key="5">
    <source>
        <dbReference type="Proteomes" id="UP000004994"/>
    </source>
</evidence>
<reference evidence="4" key="1">
    <citation type="journal article" date="2012" name="Nature">
        <title>The tomato genome sequence provides insights into fleshy fruit evolution.</title>
        <authorList>
            <consortium name="Tomato Genome Consortium"/>
        </authorList>
    </citation>
    <scope>NUCLEOTIDE SEQUENCE [LARGE SCALE GENOMIC DNA]</scope>
    <source>
        <strain evidence="4">cv. Heinz 1706</strain>
    </source>
</reference>
<comment type="similarity">
    <text evidence="1">Belongs to the PPR family. P subfamily.</text>
</comment>
<evidence type="ECO:0000256" key="2">
    <source>
        <dbReference type="ARBA" id="ARBA00022737"/>
    </source>
</evidence>
<feature type="repeat" description="PPR" evidence="3">
    <location>
        <begin position="456"/>
        <end position="490"/>
    </location>
</feature>
<dbReference type="PANTHER" id="PTHR47939">
    <property type="entry name" value="MEMBRANE-ASSOCIATED SALT-INDUCIBLE PROTEIN-LIKE"/>
    <property type="match status" value="1"/>
</dbReference>
<feature type="repeat" description="PPR" evidence="3">
    <location>
        <begin position="421"/>
        <end position="455"/>
    </location>
</feature>
<dbReference type="GO" id="GO:0003729">
    <property type="term" value="F:mRNA binding"/>
    <property type="evidence" value="ECO:0000318"/>
    <property type="project" value="GO_Central"/>
</dbReference>
<dbReference type="NCBIfam" id="TIGR00756">
    <property type="entry name" value="PPR"/>
    <property type="match status" value="3"/>
</dbReference>
<dbReference type="InterPro" id="IPR002885">
    <property type="entry name" value="PPR_rpt"/>
</dbReference>
<dbReference type="Gene3D" id="1.25.40.10">
    <property type="entry name" value="Tetratricopeptide repeat domain"/>
    <property type="match status" value="3"/>
</dbReference>
<accession>A0A3Q7IPQ8</accession>
<dbReference type="SMR" id="A0A3Q7IPQ8"/>
<dbReference type="EnsemblPlants" id="Solyc11g005140.1.1">
    <property type="protein sequence ID" value="Solyc11g005140.1.1.1"/>
    <property type="gene ID" value="Solyc11g005140.1"/>
</dbReference>
<dbReference type="KEGG" id="sly:101258511"/>
<sequence length="589" mass="65506">MWRSAVLSSVVAKKSFCGLQNRAFTAFLHQVSRDQTLAPVSTFESSFRYYSHCVSSKSYLCETTRFFSSNQSEQSESLGSHPFENDKDSVFGVVVEGSSVLNDDTLAVENGSDLGNTEVVVEDEDLDLEKLETLLSLLQSSGIIDGSIESSLEEIELSLNEELVVRVLETPYVPGENLISFFKWVLKKPEFVVTSKAVELLVTAICIQGRNIYALWDLVKEIGEKNKGILSDEILNELIALLSRLGKGKAAFEIFNKFGDLGCAPNADTYYFTIEALSRRSIYDWASTVCEKMLNADKLPGAEKVGKIVSFLCKGNKCRDAHLVYLSAKEKNINLPVSSIKLLISSLCRKDEGVKLAMEVLDEFPKEERKHAIKSFSHVINGLCRANDVTGEKQLRSYCSEDIDEAKNLLLKMIDAGPPPGNAVFNTVINALSKKGEMGEARKLLKVMEGRGLKPDVYTYSVIMSGYTKGGEMEEACKILNEAKKKHSCLSPVTFHTIIRGYFKLEQYDKALELLGDMKEYGVQPNADEYNKFIQSLCLKALDWTTAEKLLEEMKENGVHLNAITKGLIRAVKELEQEEVGTNEITATA</sequence>
<evidence type="ECO:0000256" key="3">
    <source>
        <dbReference type="PROSITE-ProRule" id="PRU00708"/>
    </source>
</evidence>
<dbReference type="Pfam" id="PF13041">
    <property type="entry name" value="PPR_2"/>
    <property type="match status" value="2"/>
</dbReference>
<dbReference type="GeneID" id="101258511"/>
<feature type="repeat" description="PPR" evidence="3">
    <location>
        <begin position="491"/>
        <end position="525"/>
    </location>
</feature>
<keyword evidence="2" id="KW-0677">Repeat</keyword>
<dbReference type="OrthoDB" id="185373at2759"/>
<proteinExistence type="inferred from homology"/>
<feature type="repeat" description="PPR" evidence="3">
    <location>
        <begin position="526"/>
        <end position="561"/>
    </location>
</feature>
<dbReference type="InParanoid" id="A0A3Q7IPQ8"/>
<evidence type="ECO:0000256" key="1">
    <source>
        <dbReference type="ARBA" id="ARBA00007626"/>
    </source>
</evidence>
<name>A0A3Q7IPQ8_SOLLC</name>
<dbReference type="SUPFAM" id="SSF81901">
    <property type="entry name" value="HCP-like"/>
    <property type="match status" value="1"/>
</dbReference>
<dbReference type="STRING" id="4081.A0A3Q7IPQ8"/>
<dbReference type="InterPro" id="IPR050667">
    <property type="entry name" value="PPR-containing_protein"/>
</dbReference>
<dbReference type="RefSeq" id="XP_004249853.1">
    <property type="nucleotide sequence ID" value="XM_004249805.5"/>
</dbReference>
<dbReference type="PaxDb" id="4081-Solyc11g005140.1.1"/>
<dbReference type="OMA" id="FFKWVLK"/>
<evidence type="ECO:0000313" key="4">
    <source>
        <dbReference type="EnsemblPlants" id="Solyc11g005140.1.1.1"/>
    </source>
</evidence>
<dbReference type="PROSITE" id="PS51375">
    <property type="entry name" value="PPR"/>
    <property type="match status" value="4"/>
</dbReference>
<protein>
    <recommendedName>
        <fullName evidence="6">Pentacotripeptide-repeat region of PRORP domain-containing protein</fullName>
    </recommendedName>
</protein>
<keyword evidence="5" id="KW-1185">Reference proteome</keyword>
<dbReference type="InterPro" id="IPR011990">
    <property type="entry name" value="TPR-like_helical_dom_sf"/>
</dbReference>
<organism evidence="4">
    <name type="scientific">Solanum lycopersicum</name>
    <name type="common">Tomato</name>
    <name type="synonym">Lycopersicon esculentum</name>
    <dbReference type="NCBI Taxonomy" id="4081"/>
    <lineage>
        <taxon>Eukaryota</taxon>
        <taxon>Viridiplantae</taxon>
        <taxon>Streptophyta</taxon>
        <taxon>Embryophyta</taxon>
        <taxon>Tracheophyta</taxon>
        <taxon>Spermatophyta</taxon>
        <taxon>Magnoliopsida</taxon>
        <taxon>eudicotyledons</taxon>
        <taxon>Gunneridae</taxon>
        <taxon>Pentapetalae</taxon>
        <taxon>asterids</taxon>
        <taxon>lamiids</taxon>
        <taxon>Solanales</taxon>
        <taxon>Solanaceae</taxon>
        <taxon>Solanoideae</taxon>
        <taxon>Solaneae</taxon>
        <taxon>Solanum</taxon>
        <taxon>Solanum subgen. Lycopersicon</taxon>
    </lineage>
</organism>
<dbReference type="Proteomes" id="UP000004994">
    <property type="component" value="Chromosome 11"/>
</dbReference>
<dbReference type="Gramene" id="Solyc11g005140.1.1">
    <property type="protein sequence ID" value="Solyc11g005140.1.1.1"/>
    <property type="gene ID" value="Solyc11g005140.1"/>
</dbReference>
<evidence type="ECO:0008006" key="6">
    <source>
        <dbReference type="Google" id="ProtNLM"/>
    </source>
</evidence>
<dbReference type="PANTHER" id="PTHR47939:SF10">
    <property type="entry name" value="PENTACOTRIPEPTIDE-REPEAT REGION OF PRORP DOMAIN-CONTAINING PROTEIN"/>
    <property type="match status" value="1"/>
</dbReference>
<reference evidence="4" key="2">
    <citation type="submission" date="2019-01" db="UniProtKB">
        <authorList>
            <consortium name="EnsemblPlants"/>
        </authorList>
    </citation>
    <scope>IDENTIFICATION</scope>
    <source>
        <strain evidence="4">cv. Heinz 1706</strain>
    </source>
</reference>
<gene>
    <name evidence="4" type="primary">LOC101258511</name>
</gene>
<dbReference type="Pfam" id="PF13812">
    <property type="entry name" value="PPR_3"/>
    <property type="match status" value="1"/>
</dbReference>
<dbReference type="AlphaFoldDB" id="A0A3Q7IPQ8"/>
<dbReference type="FunCoup" id="A0A3Q7IPQ8">
    <property type="interactions" value="1833"/>
</dbReference>